<accession>A0A1Y0AZU8</accession>
<evidence type="ECO:0000313" key="1">
    <source>
        <dbReference type="EMBL" id="ART30670.1"/>
    </source>
</evidence>
<dbReference type="AlphaFoldDB" id="A0A1Y0AZU8"/>
<organism evidence="1">
    <name type="scientific">Utricularia reniformis</name>
    <dbReference type="NCBI Taxonomy" id="192314"/>
    <lineage>
        <taxon>Eukaryota</taxon>
        <taxon>Viridiplantae</taxon>
        <taxon>Streptophyta</taxon>
        <taxon>Embryophyta</taxon>
        <taxon>Tracheophyta</taxon>
        <taxon>Spermatophyta</taxon>
        <taxon>Magnoliopsida</taxon>
        <taxon>eudicotyledons</taxon>
        <taxon>Gunneridae</taxon>
        <taxon>Pentapetalae</taxon>
        <taxon>asterids</taxon>
        <taxon>lamiids</taxon>
        <taxon>Lamiales</taxon>
        <taxon>Lentibulariaceae</taxon>
        <taxon>Utricularia</taxon>
    </lineage>
</organism>
<proteinExistence type="predicted"/>
<sequence>MMRSLEPRPEIILSYGMPPVGEITRMLVSIFFKETFDREFTRRYPTIEFRRCLHDIFIAGFCDKAGYKLLEELGLKGGEIVAIHPGDGPQTCCGCLDQIVYVG</sequence>
<reference evidence="1" key="1">
    <citation type="submission" date="2017-03" db="EMBL/GenBank/DDBJ databases">
        <title>The mitochondrial genome of the carnivorous plant Utricularia reniformis (Lentibulariaceae): structure, comparative analysis and evolutionary landmarks.</title>
        <authorList>
            <person name="Silva S.R."/>
            <person name="Alvarenga D.O."/>
            <person name="Michael T.P."/>
            <person name="Miranda V.F.O."/>
            <person name="Varani A.M."/>
        </authorList>
    </citation>
    <scope>NUCLEOTIDE SEQUENCE</scope>
</reference>
<protein>
    <submittedName>
        <fullName evidence="1">Uncharacterized protein</fullName>
    </submittedName>
</protein>
<name>A0A1Y0AZU8_9LAMI</name>
<gene>
    <name evidence="1" type="ORF">AEK19_MT0400</name>
</gene>
<geneLocation type="mitochondrion" evidence="1"/>
<dbReference type="EMBL" id="KY774314">
    <property type="protein sequence ID" value="ART30670.1"/>
    <property type="molecule type" value="Genomic_DNA"/>
</dbReference>
<keyword evidence="1" id="KW-0496">Mitochondrion</keyword>